<sequence length="316" mass="33728">MTDVRGTTATKPTEIPMRGWMEIGLRTWRRAGEDHISLIAAGVAFYGLLAIFPAITALVAVGGLVMDPVEVGQKIDTVATVVPREAFGIIESQATKVAGAQSTGLGLAAIFGILLAIYSSSKGVRSLVEGLNIAYEEKDTRGFIKQNLVVLALTLFLIVGMLLGIFATTVLPVVLSVVNLGMVTELLISAARWVVMFLLTIGGIMVLYRYGPHRATAQWSWLSPGATLACIVWLGASMLFAVYADNFANYNESFGTLGGVIALLMWLWISAYVILLGAELDAEMEQQTTEDTTTGSPMPMGVRGATKADTPPPEPT</sequence>
<evidence type="ECO:0000313" key="8">
    <source>
        <dbReference type="EMBL" id="SFB85090.1"/>
    </source>
</evidence>
<evidence type="ECO:0000256" key="7">
    <source>
        <dbReference type="SAM" id="Phobius"/>
    </source>
</evidence>
<proteinExistence type="predicted"/>
<dbReference type="PIRSF" id="PIRSF035875">
    <property type="entry name" value="RNase_BN"/>
    <property type="match status" value="1"/>
</dbReference>
<feature type="transmembrane region" description="Helical" evidence="7">
    <location>
        <begin position="148"/>
        <end position="178"/>
    </location>
</feature>
<evidence type="ECO:0000256" key="6">
    <source>
        <dbReference type="SAM" id="MobiDB-lite"/>
    </source>
</evidence>
<dbReference type="NCBIfam" id="TIGR00765">
    <property type="entry name" value="yihY_not_rbn"/>
    <property type="match status" value="1"/>
</dbReference>
<protein>
    <submittedName>
        <fullName evidence="8">Membrane protein</fullName>
    </submittedName>
</protein>
<evidence type="ECO:0000256" key="5">
    <source>
        <dbReference type="ARBA" id="ARBA00023136"/>
    </source>
</evidence>
<feature type="transmembrane region" description="Helical" evidence="7">
    <location>
        <begin position="36"/>
        <end position="61"/>
    </location>
</feature>
<feature type="transmembrane region" description="Helical" evidence="7">
    <location>
        <begin position="256"/>
        <end position="278"/>
    </location>
</feature>
<dbReference type="AlphaFoldDB" id="A0A1I1EJD2"/>
<evidence type="ECO:0000256" key="2">
    <source>
        <dbReference type="ARBA" id="ARBA00022475"/>
    </source>
</evidence>
<keyword evidence="4 7" id="KW-1133">Transmembrane helix</keyword>
<gene>
    <name evidence="8" type="ORF">SAMN04488094_101761</name>
</gene>
<keyword evidence="2" id="KW-1003">Cell membrane</keyword>
<feature type="transmembrane region" description="Helical" evidence="7">
    <location>
        <begin position="98"/>
        <end position="118"/>
    </location>
</feature>
<evidence type="ECO:0000256" key="1">
    <source>
        <dbReference type="ARBA" id="ARBA00004651"/>
    </source>
</evidence>
<dbReference type="STRING" id="441112.SAMN04488094_101761"/>
<dbReference type="GO" id="GO:0005886">
    <property type="term" value="C:plasma membrane"/>
    <property type="evidence" value="ECO:0007669"/>
    <property type="project" value="UniProtKB-SubCell"/>
</dbReference>
<dbReference type="Pfam" id="PF03631">
    <property type="entry name" value="Virul_fac_BrkB"/>
    <property type="match status" value="1"/>
</dbReference>
<dbReference type="InterPro" id="IPR017039">
    <property type="entry name" value="Virul_fac_BrkB"/>
</dbReference>
<keyword evidence="3 7" id="KW-0812">Transmembrane</keyword>
<dbReference type="OrthoDB" id="9781030at2"/>
<evidence type="ECO:0000256" key="4">
    <source>
        <dbReference type="ARBA" id="ARBA00022989"/>
    </source>
</evidence>
<dbReference type="Proteomes" id="UP000198728">
    <property type="component" value="Unassembled WGS sequence"/>
</dbReference>
<accession>A0A1I1EJD2</accession>
<dbReference type="PANTHER" id="PTHR30213">
    <property type="entry name" value="INNER MEMBRANE PROTEIN YHJD"/>
    <property type="match status" value="1"/>
</dbReference>
<keyword evidence="5 7" id="KW-0472">Membrane</keyword>
<name>A0A1I1EJD2_9RHOB</name>
<keyword evidence="9" id="KW-1185">Reference proteome</keyword>
<feature type="region of interest" description="Disordered" evidence="6">
    <location>
        <begin position="286"/>
        <end position="316"/>
    </location>
</feature>
<organism evidence="8 9">
    <name type="scientific">Tropicimonas isoalkanivorans</name>
    <dbReference type="NCBI Taxonomy" id="441112"/>
    <lineage>
        <taxon>Bacteria</taxon>
        <taxon>Pseudomonadati</taxon>
        <taxon>Pseudomonadota</taxon>
        <taxon>Alphaproteobacteria</taxon>
        <taxon>Rhodobacterales</taxon>
        <taxon>Roseobacteraceae</taxon>
        <taxon>Tropicimonas</taxon>
    </lineage>
</organism>
<dbReference type="RefSeq" id="WP_093359302.1">
    <property type="nucleotide sequence ID" value="NZ_FOLG01000001.1"/>
</dbReference>
<evidence type="ECO:0000313" key="9">
    <source>
        <dbReference type="Proteomes" id="UP000198728"/>
    </source>
</evidence>
<dbReference type="PANTHER" id="PTHR30213:SF0">
    <property type="entry name" value="UPF0761 MEMBRANE PROTEIN YIHY"/>
    <property type="match status" value="1"/>
</dbReference>
<comment type="subcellular location">
    <subcellularLocation>
        <location evidence="1">Cell membrane</location>
        <topology evidence="1">Multi-pass membrane protein</topology>
    </subcellularLocation>
</comment>
<reference evidence="8 9" key="1">
    <citation type="submission" date="2016-10" db="EMBL/GenBank/DDBJ databases">
        <authorList>
            <person name="de Groot N.N."/>
        </authorList>
    </citation>
    <scope>NUCLEOTIDE SEQUENCE [LARGE SCALE GENOMIC DNA]</scope>
    <source>
        <strain evidence="8 9">DSM 19548</strain>
    </source>
</reference>
<feature type="transmembrane region" description="Helical" evidence="7">
    <location>
        <begin position="222"/>
        <end position="244"/>
    </location>
</feature>
<evidence type="ECO:0000256" key="3">
    <source>
        <dbReference type="ARBA" id="ARBA00022692"/>
    </source>
</evidence>
<feature type="transmembrane region" description="Helical" evidence="7">
    <location>
        <begin position="190"/>
        <end position="210"/>
    </location>
</feature>
<dbReference type="EMBL" id="FOLG01000001">
    <property type="protein sequence ID" value="SFB85090.1"/>
    <property type="molecule type" value="Genomic_DNA"/>
</dbReference>